<reference evidence="6" key="1">
    <citation type="submission" date="2019-05" db="EMBL/GenBank/DDBJ databases">
        <title>Annotation for the trematode Fasciolopsis buski.</title>
        <authorList>
            <person name="Choi Y.-J."/>
        </authorList>
    </citation>
    <scope>NUCLEOTIDE SEQUENCE</scope>
    <source>
        <strain evidence="6">HT</strain>
        <tissue evidence="6">Whole worm</tissue>
    </source>
</reference>
<dbReference type="EMBL" id="LUCM01006642">
    <property type="protein sequence ID" value="KAA0190975.1"/>
    <property type="molecule type" value="Genomic_DNA"/>
</dbReference>
<keyword evidence="3 5" id="KW-1133">Transmembrane helix</keyword>
<dbReference type="OrthoDB" id="8859266at2759"/>
<feature type="transmembrane region" description="Helical" evidence="5">
    <location>
        <begin position="177"/>
        <end position="204"/>
    </location>
</feature>
<evidence type="ECO:0000256" key="2">
    <source>
        <dbReference type="ARBA" id="ARBA00022692"/>
    </source>
</evidence>
<feature type="transmembrane region" description="Helical" evidence="5">
    <location>
        <begin position="233"/>
        <end position="253"/>
    </location>
</feature>
<evidence type="ECO:0000313" key="6">
    <source>
        <dbReference type="EMBL" id="KAA0190975.1"/>
    </source>
</evidence>
<gene>
    <name evidence="6" type="ORF">FBUS_06927</name>
</gene>
<keyword evidence="2 5" id="KW-0812">Transmembrane</keyword>
<sequence length="323" mass="36982">MNHTVGYQDSDKIATLKHVVMWLVTGFGLTSNVIGFVFTYYLEITFPATLLLLRLQFICDGFGCIVSAAYWITFIIKIPPGMLTDSAFAYFWSSYAVFASASTLSSTNLVLLSFDRFWAVIWFRSYPGQSKCYRCFLFLALWTYTIFMTIPTVVIAYRMTHLKSDKMATLVLLLKIHAIFVFMFAYIGLGILISILQIKVLLVLRRVKYRPARRPRPSDDDAQSKINVVEQNVRAISVGIVIMLIAYFVTRIYSQVDYVLRFFGLSQTVLVNGWQHEGIILYAINFGVNPLALIFTNALARNWIFGKAETIVRLLCHKIRNFI</sequence>
<protein>
    <recommendedName>
        <fullName evidence="8">G-protein coupled receptors family 1 profile domain-containing protein</fullName>
    </recommendedName>
</protein>
<evidence type="ECO:0000256" key="5">
    <source>
        <dbReference type="SAM" id="Phobius"/>
    </source>
</evidence>
<comment type="caution">
    <text evidence="6">The sequence shown here is derived from an EMBL/GenBank/DDBJ whole genome shotgun (WGS) entry which is preliminary data.</text>
</comment>
<dbReference type="Gene3D" id="1.20.1070.10">
    <property type="entry name" value="Rhodopsin 7-helix transmembrane proteins"/>
    <property type="match status" value="1"/>
</dbReference>
<feature type="transmembrane region" description="Helical" evidence="5">
    <location>
        <begin position="92"/>
        <end position="114"/>
    </location>
</feature>
<feature type="transmembrane region" description="Helical" evidence="5">
    <location>
        <begin position="135"/>
        <end position="157"/>
    </location>
</feature>
<feature type="transmembrane region" description="Helical" evidence="5">
    <location>
        <begin position="51"/>
        <end position="72"/>
    </location>
</feature>
<dbReference type="AlphaFoldDB" id="A0A8E0RXY7"/>
<dbReference type="GO" id="GO:0004930">
    <property type="term" value="F:G protein-coupled receptor activity"/>
    <property type="evidence" value="ECO:0007669"/>
    <property type="project" value="InterPro"/>
</dbReference>
<dbReference type="InterPro" id="IPR000276">
    <property type="entry name" value="GPCR_Rhodpsn"/>
</dbReference>
<organism evidence="6 7">
    <name type="scientific">Fasciolopsis buskii</name>
    <dbReference type="NCBI Taxonomy" id="27845"/>
    <lineage>
        <taxon>Eukaryota</taxon>
        <taxon>Metazoa</taxon>
        <taxon>Spiralia</taxon>
        <taxon>Lophotrochozoa</taxon>
        <taxon>Platyhelminthes</taxon>
        <taxon>Trematoda</taxon>
        <taxon>Digenea</taxon>
        <taxon>Plagiorchiida</taxon>
        <taxon>Echinostomata</taxon>
        <taxon>Echinostomatoidea</taxon>
        <taxon>Fasciolidae</taxon>
        <taxon>Fasciolopsis</taxon>
    </lineage>
</organism>
<feature type="transmembrane region" description="Helical" evidence="5">
    <location>
        <begin position="20"/>
        <end position="42"/>
    </location>
</feature>
<comment type="subcellular location">
    <subcellularLocation>
        <location evidence="1">Membrane</location>
    </subcellularLocation>
</comment>
<keyword evidence="7" id="KW-1185">Reference proteome</keyword>
<proteinExistence type="predicted"/>
<evidence type="ECO:0000256" key="4">
    <source>
        <dbReference type="ARBA" id="ARBA00023136"/>
    </source>
</evidence>
<dbReference type="Proteomes" id="UP000728185">
    <property type="component" value="Unassembled WGS sequence"/>
</dbReference>
<keyword evidence="4 5" id="KW-0472">Membrane</keyword>
<feature type="transmembrane region" description="Helical" evidence="5">
    <location>
        <begin position="279"/>
        <end position="300"/>
    </location>
</feature>
<dbReference type="PROSITE" id="PS00237">
    <property type="entry name" value="G_PROTEIN_RECEP_F1_1"/>
    <property type="match status" value="1"/>
</dbReference>
<evidence type="ECO:0008006" key="8">
    <source>
        <dbReference type="Google" id="ProtNLM"/>
    </source>
</evidence>
<accession>A0A8E0RXY7</accession>
<evidence type="ECO:0000256" key="1">
    <source>
        <dbReference type="ARBA" id="ARBA00004370"/>
    </source>
</evidence>
<name>A0A8E0RXY7_9TREM</name>
<evidence type="ECO:0000256" key="3">
    <source>
        <dbReference type="ARBA" id="ARBA00022989"/>
    </source>
</evidence>
<dbReference type="SUPFAM" id="SSF81321">
    <property type="entry name" value="Family A G protein-coupled receptor-like"/>
    <property type="match status" value="1"/>
</dbReference>
<dbReference type="GO" id="GO:0016020">
    <property type="term" value="C:membrane"/>
    <property type="evidence" value="ECO:0007669"/>
    <property type="project" value="UniProtKB-SubCell"/>
</dbReference>
<evidence type="ECO:0000313" key="7">
    <source>
        <dbReference type="Proteomes" id="UP000728185"/>
    </source>
</evidence>